<evidence type="ECO:0000313" key="2">
    <source>
        <dbReference type="Proteomes" id="UP000499080"/>
    </source>
</evidence>
<comment type="caution">
    <text evidence="1">The sequence shown here is derived from an EMBL/GenBank/DDBJ whole genome shotgun (WGS) entry which is preliminary data.</text>
</comment>
<accession>A0A4Y2GUM2</accession>
<proteinExistence type="predicted"/>
<organism evidence="1 2">
    <name type="scientific">Araneus ventricosus</name>
    <name type="common">Orbweaver spider</name>
    <name type="synonym">Epeira ventricosa</name>
    <dbReference type="NCBI Taxonomy" id="182803"/>
    <lineage>
        <taxon>Eukaryota</taxon>
        <taxon>Metazoa</taxon>
        <taxon>Ecdysozoa</taxon>
        <taxon>Arthropoda</taxon>
        <taxon>Chelicerata</taxon>
        <taxon>Arachnida</taxon>
        <taxon>Araneae</taxon>
        <taxon>Araneomorphae</taxon>
        <taxon>Entelegynae</taxon>
        <taxon>Araneoidea</taxon>
        <taxon>Araneidae</taxon>
        <taxon>Araneus</taxon>
    </lineage>
</organism>
<name>A0A4Y2GUM2_ARAVE</name>
<dbReference type="AlphaFoldDB" id="A0A4Y2GUM2"/>
<gene>
    <name evidence="1" type="ORF">AVEN_38710_1</name>
</gene>
<dbReference type="Proteomes" id="UP000499080">
    <property type="component" value="Unassembled WGS sequence"/>
</dbReference>
<sequence length="117" mass="12887">MKHRFRYDTGSGMIPVYETLDPLVVTGCSFCLSVRGAGLPLYSPEGTLEMRPLRSPKTIPQPNATYFRGSSKGSTAIGLSSILLGYGMELWDVTYFETSRTDLPTYKATSPRCHSVV</sequence>
<evidence type="ECO:0000313" key="1">
    <source>
        <dbReference type="EMBL" id="GBM56559.1"/>
    </source>
</evidence>
<reference evidence="1 2" key="1">
    <citation type="journal article" date="2019" name="Sci. Rep.">
        <title>Orb-weaving spider Araneus ventricosus genome elucidates the spidroin gene catalogue.</title>
        <authorList>
            <person name="Kono N."/>
            <person name="Nakamura H."/>
            <person name="Ohtoshi R."/>
            <person name="Moran D.A.P."/>
            <person name="Shinohara A."/>
            <person name="Yoshida Y."/>
            <person name="Fujiwara M."/>
            <person name="Mori M."/>
            <person name="Tomita M."/>
            <person name="Arakawa K."/>
        </authorList>
    </citation>
    <scope>NUCLEOTIDE SEQUENCE [LARGE SCALE GENOMIC DNA]</scope>
</reference>
<keyword evidence="2" id="KW-1185">Reference proteome</keyword>
<dbReference type="EMBL" id="BGPR01001551">
    <property type="protein sequence ID" value="GBM56559.1"/>
    <property type="molecule type" value="Genomic_DNA"/>
</dbReference>
<protein>
    <submittedName>
        <fullName evidence="1">Uncharacterized protein</fullName>
    </submittedName>
</protein>